<comment type="subcellular location">
    <subcellularLocation>
        <location evidence="1 6">Secreted</location>
    </subcellularLocation>
</comment>
<dbReference type="Pfam" id="PF05938">
    <property type="entry name" value="Self-incomp_S1"/>
    <property type="match status" value="1"/>
</dbReference>
<keyword evidence="5 6" id="KW-0732">Signal</keyword>
<dbReference type="InterPro" id="IPR010264">
    <property type="entry name" value="Self-incomp_S1"/>
</dbReference>
<accession>A0AAD8K690</accession>
<dbReference type="GO" id="GO:0005576">
    <property type="term" value="C:extracellular region"/>
    <property type="evidence" value="ECO:0007669"/>
    <property type="project" value="UniProtKB-SubCell"/>
</dbReference>
<evidence type="ECO:0000256" key="6">
    <source>
        <dbReference type="RuleBase" id="RU367044"/>
    </source>
</evidence>
<dbReference type="PANTHER" id="PTHR31232">
    <property type="match status" value="1"/>
</dbReference>
<sequence>MPSSIKSNFLMGKLLFLLVLSLILSVASYAKVANTYDDINCVTYKGIVHIMSRVNNLRFHCHSKDDDLGDVTRNAGEEYQIRFCLDFFGRSRFRCHFYLESKQQDFNVYTEAPLTETQPYCYRGDYDMDCYWKVEEDGFYYPKTFRPQLGDWVKKYNWE</sequence>
<proteinExistence type="inferred from homology"/>
<dbReference type="EMBL" id="JAUHHV010000007">
    <property type="protein sequence ID" value="KAK1416654.1"/>
    <property type="molecule type" value="Genomic_DNA"/>
</dbReference>
<evidence type="ECO:0000256" key="1">
    <source>
        <dbReference type="ARBA" id="ARBA00004613"/>
    </source>
</evidence>
<evidence type="ECO:0000313" key="7">
    <source>
        <dbReference type="EMBL" id="KAK1416653.1"/>
    </source>
</evidence>
<dbReference type="Proteomes" id="UP001229421">
    <property type="component" value="Unassembled WGS sequence"/>
</dbReference>
<feature type="chain" id="PRO_5042311599" description="S-protein homolog" evidence="6">
    <location>
        <begin position="31"/>
        <end position="159"/>
    </location>
</feature>
<dbReference type="EMBL" id="JAUHHV010000007">
    <property type="protein sequence ID" value="KAK1416653.1"/>
    <property type="molecule type" value="Genomic_DNA"/>
</dbReference>
<organism evidence="8 9">
    <name type="scientific">Tagetes erecta</name>
    <name type="common">African marigold</name>
    <dbReference type="NCBI Taxonomy" id="13708"/>
    <lineage>
        <taxon>Eukaryota</taxon>
        <taxon>Viridiplantae</taxon>
        <taxon>Streptophyta</taxon>
        <taxon>Embryophyta</taxon>
        <taxon>Tracheophyta</taxon>
        <taxon>Spermatophyta</taxon>
        <taxon>Magnoliopsida</taxon>
        <taxon>eudicotyledons</taxon>
        <taxon>Gunneridae</taxon>
        <taxon>Pentapetalae</taxon>
        <taxon>asterids</taxon>
        <taxon>campanulids</taxon>
        <taxon>Asterales</taxon>
        <taxon>Asteraceae</taxon>
        <taxon>Asteroideae</taxon>
        <taxon>Heliantheae alliance</taxon>
        <taxon>Tageteae</taxon>
        <taxon>Tagetes</taxon>
    </lineage>
</organism>
<evidence type="ECO:0000256" key="4">
    <source>
        <dbReference type="ARBA" id="ARBA00022525"/>
    </source>
</evidence>
<comment type="similarity">
    <text evidence="2 6">Belongs to the plant self-incompatibility (S1) protein family.</text>
</comment>
<comment type="caution">
    <text evidence="8">The sequence shown here is derived from an EMBL/GenBank/DDBJ whole genome shotgun (WGS) entry which is preliminary data.</text>
</comment>
<dbReference type="AlphaFoldDB" id="A0AAD8K690"/>
<evidence type="ECO:0000256" key="3">
    <source>
        <dbReference type="ARBA" id="ARBA00022471"/>
    </source>
</evidence>
<protein>
    <recommendedName>
        <fullName evidence="6">S-protein homolog</fullName>
    </recommendedName>
</protein>
<gene>
    <name evidence="7" type="ORF">QVD17_25768</name>
    <name evidence="8" type="ORF">QVD17_25769</name>
</gene>
<evidence type="ECO:0000256" key="2">
    <source>
        <dbReference type="ARBA" id="ARBA00005581"/>
    </source>
</evidence>
<feature type="signal peptide" evidence="6">
    <location>
        <begin position="1"/>
        <end position="30"/>
    </location>
</feature>
<evidence type="ECO:0000313" key="8">
    <source>
        <dbReference type="EMBL" id="KAK1416654.1"/>
    </source>
</evidence>
<keyword evidence="9" id="KW-1185">Reference proteome</keyword>
<reference evidence="8" key="1">
    <citation type="journal article" date="2023" name="bioRxiv">
        <title>Improved chromosome-level genome assembly for marigold (Tagetes erecta).</title>
        <authorList>
            <person name="Jiang F."/>
            <person name="Yuan L."/>
            <person name="Wang S."/>
            <person name="Wang H."/>
            <person name="Xu D."/>
            <person name="Wang A."/>
            <person name="Fan W."/>
        </authorList>
    </citation>
    <scope>NUCLEOTIDE SEQUENCE</scope>
    <source>
        <strain evidence="8">WSJ</strain>
        <tissue evidence="8">Leaf</tissue>
    </source>
</reference>
<dbReference type="PANTHER" id="PTHR31232:SF155">
    <property type="entry name" value="PLANT SELF-INCOMPATIBILITY PROTEIN S1 FAMILY"/>
    <property type="match status" value="1"/>
</dbReference>
<keyword evidence="4 6" id="KW-0964">Secreted</keyword>
<keyword evidence="3 6" id="KW-0713">Self-incompatibility</keyword>
<evidence type="ECO:0000313" key="9">
    <source>
        <dbReference type="Proteomes" id="UP001229421"/>
    </source>
</evidence>
<dbReference type="GO" id="GO:0060320">
    <property type="term" value="P:rejection of self pollen"/>
    <property type="evidence" value="ECO:0007669"/>
    <property type="project" value="UniProtKB-KW"/>
</dbReference>
<name>A0AAD8K690_TARER</name>
<evidence type="ECO:0000256" key="5">
    <source>
        <dbReference type="ARBA" id="ARBA00022729"/>
    </source>
</evidence>